<keyword evidence="3 5" id="KW-1133">Transmembrane helix</keyword>
<feature type="chain" id="PRO_5020321518" description="G-protein coupled receptors family 1 profile domain-containing protein" evidence="6">
    <location>
        <begin position="19"/>
        <end position="217"/>
    </location>
</feature>
<evidence type="ECO:0000256" key="4">
    <source>
        <dbReference type="ARBA" id="ARBA00023136"/>
    </source>
</evidence>
<evidence type="ECO:0000256" key="6">
    <source>
        <dbReference type="SAM" id="SignalP"/>
    </source>
</evidence>
<reference evidence="8 9" key="2">
    <citation type="journal article" date="2019" name="G3 (Bethesda)">
        <title>Hybrid Assembly of the Genome of the Entomopathogenic Nematode Steinernema carpocapsae Identifies the X-Chromosome.</title>
        <authorList>
            <person name="Serra L."/>
            <person name="Macchietto M."/>
            <person name="Macias-Munoz A."/>
            <person name="McGill C.J."/>
            <person name="Rodriguez I.M."/>
            <person name="Rodriguez B."/>
            <person name="Murad R."/>
            <person name="Mortazavi A."/>
        </authorList>
    </citation>
    <scope>NUCLEOTIDE SEQUENCE [LARGE SCALE GENOMIC DNA]</scope>
    <source>
        <strain evidence="8 9">ALL</strain>
    </source>
</reference>
<feature type="domain" description="G-protein coupled receptors family 1 profile" evidence="7">
    <location>
        <begin position="1"/>
        <end position="167"/>
    </location>
</feature>
<dbReference type="PANTHER" id="PTHR23360:SF16">
    <property type="entry name" value="G-PROTEIN COUPLED RECEPTORS FAMILY 1 PROFILE DOMAIN-CONTAINING PROTEIN"/>
    <property type="match status" value="1"/>
</dbReference>
<dbReference type="PROSITE" id="PS50262">
    <property type="entry name" value="G_PROTEIN_RECEP_F1_2"/>
    <property type="match status" value="1"/>
</dbReference>
<feature type="transmembrane region" description="Helical" evidence="5">
    <location>
        <begin position="150"/>
        <end position="169"/>
    </location>
</feature>
<organism evidence="8 9">
    <name type="scientific">Steinernema carpocapsae</name>
    <name type="common">Entomopathogenic nematode</name>
    <dbReference type="NCBI Taxonomy" id="34508"/>
    <lineage>
        <taxon>Eukaryota</taxon>
        <taxon>Metazoa</taxon>
        <taxon>Ecdysozoa</taxon>
        <taxon>Nematoda</taxon>
        <taxon>Chromadorea</taxon>
        <taxon>Rhabditida</taxon>
        <taxon>Tylenchina</taxon>
        <taxon>Panagrolaimomorpha</taxon>
        <taxon>Strongyloidoidea</taxon>
        <taxon>Steinernematidae</taxon>
        <taxon>Steinernema</taxon>
    </lineage>
</organism>
<dbReference type="InterPro" id="IPR000276">
    <property type="entry name" value="GPCR_Rhodpsn"/>
</dbReference>
<reference evidence="8 9" key="1">
    <citation type="journal article" date="2015" name="Genome Biol.">
        <title>Comparative genomics of Steinernema reveals deeply conserved gene regulatory networks.</title>
        <authorList>
            <person name="Dillman A.R."/>
            <person name="Macchietto M."/>
            <person name="Porter C.F."/>
            <person name="Rogers A."/>
            <person name="Williams B."/>
            <person name="Antoshechkin I."/>
            <person name="Lee M.M."/>
            <person name="Goodwin Z."/>
            <person name="Lu X."/>
            <person name="Lewis E.E."/>
            <person name="Goodrich-Blair H."/>
            <person name="Stock S.P."/>
            <person name="Adams B.J."/>
            <person name="Sternberg P.W."/>
            <person name="Mortazavi A."/>
        </authorList>
    </citation>
    <scope>NUCLEOTIDE SEQUENCE [LARGE SCALE GENOMIC DNA]</scope>
    <source>
        <strain evidence="8 9">ALL</strain>
    </source>
</reference>
<dbReference type="InterPro" id="IPR019424">
    <property type="entry name" value="7TM_GPCR_Srsx"/>
</dbReference>
<dbReference type="AlphaFoldDB" id="A0A4U5NHV4"/>
<protein>
    <recommendedName>
        <fullName evidence="7">G-protein coupled receptors family 1 profile domain-containing protein</fullName>
    </recommendedName>
</protein>
<dbReference type="EMBL" id="AZBU02000004">
    <property type="protein sequence ID" value="TKR82312.1"/>
    <property type="molecule type" value="Genomic_DNA"/>
</dbReference>
<comment type="subcellular location">
    <subcellularLocation>
        <location evidence="1">Membrane</location>
    </subcellularLocation>
</comment>
<dbReference type="InterPro" id="IPR047130">
    <property type="entry name" value="7TM_GPCR_Srsx_nematod"/>
</dbReference>
<evidence type="ECO:0000256" key="3">
    <source>
        <dbReference type="ARBA" id="ARBA00022989"/>
    </source>
</evidence>
<dbReference type="GO" id="GO:0004930">
    <property type="term" value="F:G protein-coupled receptor activity"/>
    <property type="evidence" value="ECO:0007669"/>
    <property type="project" value="InterPro"/>
</dbReference>
<evidence type="ECO:0000256" key="1">
    <source>
        <dbReference type="ARBA" id="ARBA00004370"/>
    </source>
</evidence>
<proteinExistence type="predicted"/>
<keyword evidence="2 5" id="KW-0812">Transmembrane</keyword>
<evidence type="ECO:0000259" key="7">
    <source>
        <dbReference type="PROSITE" id="PS50262"/>
    </source>
</evidence>
<feature type="signal peptide" evidence="6">
    <location>
        <begin position="1"/>
        <end position="18"/>
    </location>
</feature>
<dbReference type="OrthoDB" id="5820127at2759"/>
<keyword evidence="9" id="KW-1185">Reference proteome</keyword>
<dbReference type="SUPFAM" id="SSF81321">
    <property type="entry name" value="Family A G protein-coupled receptor-like"/>
    <property type="match status" value="1"/>
</dbReference>
<evidence type="ECO:0000256" key="2">
    <source>
        <dbReference type="ARBA" id="ARBA00022692"/>
    </source>
</evidence>
<dbReference type="Pfam" id="PF10320">
    <property type="entry name" value="7TM_GPCR_Srsx"/>
    <property type="match status" value="1"/>
</dbReference>
<feature type="transmembrane region" description="Helical" evidence="5">
    <location>
        <begin position="116"/>
        <end position="138"/>
    </location>
</feature>
<feature type="transmembrane region" description="Helical" evidence="5">
    <location>
        <begin position="32"/>
        <end position="55"/>
    </location>
</feature>
<evidence type="ECO:0000313" key="9">
    <source>
        <dbReference type="Proteomes" id="UP000298663"/>
    </source>
</evidence>
<name>A0A4U5NHV4_STECR</name>
<comment type="caution">
    <text evidence="8">The sequence shown here is derived from an EMBL/GenBank/DDBJ whole genome shotgun (WGS) entry which is preliminary data.</text>
</comment>
<dbReference type="SMART" id="SM01381">
    <property type="entry name" value="7TM_GPCR_Srsx"/>
    <property type="match status" value="1"/>
</dbReference>
<keyword evidence="4 5" id="KW-0472">Membrane</keyword>
<dbReference type="Proteomes" id="UP000298663">
    <property type="component" value="Unassembled WGS sequence"/>
</dbReference>
<keyword evidence="6" id="KW-0732">Signal</keyword>
<feature type="transmembrane region" description="Helical" evidence="5">
    <location>
        <begin position="75"/>
        <end position="95"/>
    </location>
</feature>
<evidence type="ECO:0000313" key="8">
    <source>
        <dbReference type="EMBL" id="TKR82312.1"/>
    </source>
</evidence>
<sequence>MNLSTMLILLVGIDRVMSVKFLVTYSRLNPCFYVPSLILIALVYCSALNLLAYFTRTDELTMCLVPEAYTGLGKNVAFSSHLLINILVLVTYSYLTRIMKKSGGEAGQKIVKSLRAVVLCTVFGWFITFLMCNTAMMLTKNKNVLLATDMVAGFFACTHTALPFFIYFWKSSIYRQEFCRILPFFRRVAESYGAQSSMARIQPSAITPSQISSRNPS</sequence>
<evidence type="ECO:0000256" key="5">
    <source>
        <dbReference type="SAM" id="Phobius"/>
    </source>
</evidence>
<gene>
    <name evidence="8" type="ORF">L596_016054</name>
</gene>
<dbReference type="InterPro" id="IPR017452">
    <property type="entry name" value="GPCR_Rhodpsn_7TM"/>
</dbReference>
<accession>A0A4U5NHV4</accession>
<dbReference type="Gene3D" id="1.20.1070.10">
    <property type="entry name" value="Rhodopsin 7-helix transmembrane proteins"/>
    <property type="match status" value="1"/>
</dbReference>
<dbReference type="GO" id="GO:0016020">
    <property type="term" value="C:membrane"/>
    <property type="evidence" value="ECO:0007669"/>
    <property type="project" value="UniProtKB-SubCell"/>
</dbReference>
<dbReference type="PANTHER" id="PTHR23360">
    <property type="entry name" value="G-PROTEIN COUPLED RECEPTORS FAMILY 1 PROFILE DOMAIN-CONTAINING PROTEIN-RELATED"/>
    <property type="match status" value="1"/>
</dbReference>